<dbReference type="InterPro" id="IPR001584">
    <property type="entry name" value="Integrase_cat-core"/>
</dbReference>
<proteinExistence type="predicted"/>
<dbReference type="EMBL" id="VSSQ01000538">
    <property type="protein sequence ID" value="MPL97048.1"/>
    <property type="molecule type" value="Genomic_DNA"/>
</dbReference>
<dbReference type="AlphaFoldDB" id="A0A644W0G8"/>
<dbReference type="GO" id="GO:0003676">
    <property type="term" value="F:nucleic acid binding"/>
    <property type="evidence" value="ECO:0007669"/>
    <property type="project" value="InterPro"/>
</dbReference>
<dbReference type="InterPro" id="IPR036397">
    <property type="entry name" value="RNaseH_sf"/>
</dbReference>
<sequence>MVKKKASIIPIEKRKAMIEKNDQLSINKQCTLLSINRSSFYYSPKTESKENLEIMETMDRLYTRAPFFGTKKLLVLFTLLGYNINIKRLRRLKKLVNWKTIYPTRKTSISNPKEYKYPYLLNGLDICRANQVWAIDITYVPMKKGFMYLFAIIDIHTRYVVGWSISNSMTTEWCNACIKDAIERHGIPEIINSDQGSQFTSAEYVKLLKENGITISMDGKGRYCDNIFIERLWRSVKYENIYIYAYEDGLSLWKGMNEYFDFYNNDRFHESLDYQTPHQVYYKNVA</sequence>
<evidence type="ECO:0000313" key="2">
    <source>
        <dbReference type="EMBL" id="MPL97048.1"/>
    </source>
</evidence>
<reference evidence="2" key="1">
    <citation type="submission" date="2019-08" db="EMBL/GenBank/DDBJ databases">
        <authorList>
            <person name="Kucharzyk K."/>
            <person name="Murdoch R.W."/>
            <person name="Higgins S."/>
            <person name="Loffler F."/>
        </authorList>
    </citation>
    <scope>NUCLEOTIDE SEQUENCE</scope>
</reference>
<protein>
    <submittedName>
        <fullName evidence="2">IS3 family transposase ISDsp4</fullName>
    </submittedName>
</protein>
<comment type="caution">
    <text evidence="2">The sequence shown here is derived from an EMBL/GenBank/DDBJ whole genome shotgun (WGS) entry which is preliminary data.</text>
</comment>
<dbReference type="NCBIfam" id="NF033516">
    <property type="entry name" value="transpos_IS3"/>
    <property type="match status" value="1"/>
</dbReference>
<name>A0A644W0G8_9ZZZZ</name>
<dbReference type="SUPFAM" id="SSF53098">
    <property type="entry name" value="Ribonuclease H-like"/>
    <property type="match status" value="1"/>
</dbReference>
<feature type="domain" description="Integrase catalytic" evidence="1">
    <location>
        <begin position="114"/>
        <end position="285"/>
    </location>
</feature>
<dbReference type="PROSITE" id="PS50994">
    <property type="entry name" value="INTEGRASE"/>
    <property type="match status" value="1"/>
</dbReference>
<dbReference type="Pfam" id="PF00665">
    <property type="entry name" value="rve"/>
    <property type="match status" value="1"/>
</dbReference>
<dbReference type="InterPro" id="IPR050900">
    <property type="entry name" value="Transposase_IS3/IS150/IS904"/>
</dbReference>
<accession>A0A644W0G8</accession>
<gene>
    <name evidence="2" type="ORF">SDC9_43236</name>
</gene>
<dbReference type="GO" id="GO:0015074">
    <property type="term" value="P:DNA integration"/>
    <property type="evidence" value="ECO:0007669"/>
    <property type="project" value="InterPro"/>
</dbReference>
<dbReference type="InterPro" id="IPR012337">
    <property type="entry name" value="RNaseH-like_sf"/>
</dbReference>
<dbReference type="PANTHER" id="PTHR46889">
    <property type="entry name" value="TRANSPOSASE INSF FOR INSERTION SEQUENCE IS3B-RELATED"/>
    <property type="match status" value="1"/>
</dbReference>
<evidence type="ECO:0000259" key="1">
    <source>
        <dbReference type="PROSITE" id="PS50994"/>
    </source>
</evidence>
<dbReference type="InterPro" id="IPR048020">
    <property type="entry name" value="Transpos_IS3"/>
</dbReference>
<organism evidence="2">
    <name type="scientific">bioreactor metagenome</name>
    <dbReference type="NCBI Taxonomy" id="1076179"/>
    <lineage>
        <taxon>unclassified sequences</taxon>
        <taxon>metagenomes</taxon>
        <taxon>ecological metagenomes</taxon>
    </lineage>
</organism>
<dbReference type="PANTHER" id="PTHR46889:SF5">
    <property type="entry name" value="INTEGRASE PROTEIN"/>
    <property type="match status" value="1"/>
</dbReference>
<dbReference type="Gene3D" id="3.30.420.10">
    <property type="entry name" value="Ribonuclease H-like superfamily/Ribonuclease H"/>
    <property type="match status" value="1"/>
</dbReference>